<proteinExistence type="predicted"/>
<dbReference type="EMBL" id="QRJE01000023">
    <property type="protein sequence ID" value="RHH09632.1"/>
    <property type="molecule type" value="Genomic_DNA"/>
</dbReference>
<feature type="transmembrane region" description="Helical" evidence="1">
    <location>
        <begin position="21"/>
        <end position="41"/>
    </location>
</feature>
<name>A0A396C0A6_BACFG</name>
<keyword evidence="1" id="KW-1133">Transmembrane helix</keyword>
<dbReference type="Proteomes" id="UP000266644">
    <property type="component" value="Unassembled WGS sequence"/>
</dbReference>
<evidence type="ECO:0000313" key="3">
    <source>
        <dbReference type="Proteomes" id="UP000266644"/>
    </source>
</evidence>
<accession>A0A396C0A6</accession>
<gene>
    <name evidence="2" type="ORF">DW228_14960</name>
</gene>
<dbReference type="Pfam" id="PF12364">
    <property type="entry name" value="DUF3648"/>
    <property type="match status" value="1"/>
</dbReference>
<keyword evidence="1" id="KW-0472">Membrane</keyword>
<dbReference type="AlphaFoldDB" id="A0A396C0A6"/>
<organism evidence="2 3">
    <name type="scientific">Bacteroides fragilis</name>
    <dbReference type="NCBI Taxonomy" id="817"/>
    <lineage>
        <taxon>Bacteria</taxon>
        <taxon>Pseudomonadati</taxon>
        <taxon>Bacteroidota</taxon>
        <taxon>Bacteroidia</taxon>
        <taxon>Bacteroidales</taxon>
        <taxon>Bacteroidaceae</taxon>
        <taxon>Bacteroides</taxon>
    </lineage>
</organism>
<reference evidence="2 3" key="1">
    <citation type="submission" date="2018-08" db="EMBL/GenBank/DDBJ databases">
        <title>A genome reference for cultivated species of the human gut microbiota.</title>
        <authorList>
            <person name="Zou Y."/>
            <person name="Xue W."/>
            <person name="Luo G."/>
        </authorList>
    </citation>
    <scope>NUCLEOTIDE SEQUENCE [LARGE SCALE GENOMIC DNA]</scope>
    <source>
        <strain evidence="2 3">AM18-6</strain>
    </source>
</reference>
<evidence type="ECO:0000256" key="1">
    <source>
        <dbReference type="SAM" id="Phobius"/>
    </source>
</evidence>
<evidence type="ECO:0000313" key="2">
    <source>
        <dbReference type="EMBL" id="RHH09632.1"/>
    </source>
</evidence>
<comment type="caution">
    <text evidence="2">The sequence shown here is derived from an EMBL/GenBank/DDBJ whole genome shotgun (WGS) entry which is preliminary data.</text>
</comment>
<dbReference type="InterPro" id="IPR022108">
    <property type="entry name" value="DUF3648"/>
</dbReference>
<keyword evidence="1" id="KW-0812">Transmembrane</keyword>
<protein>
    <submittedName>
        <fullName evidence="2">DUF3648 domain-containing protein</fullName>
    </submittedName>
</protein>
<sequence length="92" mass="10712">MIFSSYRIRMSRYSASCSMPYFSCSAIFYNTFFSTVTIVSLCHPPWATNRISMISKPYFLPIPPEFHPQVITMPPFFTIRPMASFCLLQYEA</sequence>